<reference evidence="2 3" key="1">
    <citation type="journal article" date="2001" name="FEMS Microbiol. Lett.">
        <title>Oceanobacillus iheyensis gen. nov., sp. nov., a deep-sea extremely halotolerant and alkaliphilic species isolated from a depth of 1050 m on the Iheya Ridge.</title>
        <authorList>
            <person name="Lu J."/>
            <person name="Nogi Y."/>
            <person name="Takami H."/>
        </authorList>
    </citation>
    <scope>NUCLEOTIDE SEQUENCE [LARGE SCALE GENOMIC DNA]</scope>
    <source>
        <strain evidence="3">DSM 14371 / CIP 107618 / JCM 11309 / KCTC 3954 / HTE831</strain>
    </source>
</reference>
<dbReference type="EMBL" id="BA000028">
    <property type="protein sequence ID" value="BAC12688.1"/>
    <property type="molecule type" value="Genomic_DNA"/>
</dbReference>
<dbReference type="SUPFAM" id="SSF49384">
    <property type="entry name" value="Carbohydrate-binding domain"/>
    <property type="match status" value="1"/>
</dbReference>
<name>Q8ESA9_OCEIH</name>
<dbReference type="Gene3D" id="2.60.40.680">
    <property type="match status" value="1"/>
</dbReference>
<proteinExistence type="predicted"/>
<keyword evidence="3" id="KW-1185">Reference proteome</keyword>
<protein>
    <recommendedName>
        <fullName evidence="1">Cohesin domain-containing protein</fullName>
    </recommendedName>
</protein>
<reference evidence="2 3" key="2">
    <citation type="journal article" date="2002" name="Nucleic Acids Res.">
        <title>Genome sequence of Oceanobacillus iheyensis isolated from the Iheya Ridge and its unexpected adaptive capabilities to extreme environments.</title>
        <authorList>
            <person name="Takami H."/>
            <person name="Takaki Y."/>
            <person name="Uchiyama I."/>
        </authorList>
    </citation>
    <scope>NUCLEOTIDE SEQUENCE [LARGE SCALE GENOMIC DNA]</scope>
    <source>
        <strain evidence="3">DSM 14371 / CIP 107618 / JCM 11309 / KCTC 3954 / HTE831</strain>
    </source>
</reference>
<dbReference type="KEGG" id="oih:OB0732"/>
<dbReference type="AlphaFoldDB" id="Q8ESA9"/>
<accession>Q8ESA9</accession>
<sequence length="236" mass="26587">MHNFVKEGTPYSTVSSNKKEITVDEEVEFTLTAHNVEMLQEANFQLNYDKQQLQLVDVKLHEDVESYGDPTITYSEESISNTRNNISISTAINDIEQEVTGDIPIAVATFTGKEADFGRNNYVKNPTLSTTYTNTQEETTNLRGYYEGQNTELLRNYSEVRGNILAQGFFGLDGQYDSSQEFPNASIQMQATDAEGNKYDATIENDNDFTIQVPVTDETFDLEVKIPGSFPSPYNF</sequence>
<dbReference type="HOGENOM" id="CLU_1174462_0_0_9"/>
<dbReference type="GO" id="GO:0000272">
    <property type="term" value="P:polysaccharide catabolic process"/>
    <property type="evidence" value="ECO:0007669"/>
    <property type="project" value="InterPro"/>
</dbReference>
<gene>
    <name evidence="2" type="ordered locus">OB0732</name>
</gene>
<evidence type="ECO:0000313" key="2">
    <source>
        <dbReference type="EMBL" id="BAC12688.1"/>
    </source>
</evidence>
<feature type="domain" description="Cohesin" evidence="1">
    <location>
        <begin position="18"/>
        <end position="141"/>
    </location>
</feature>
<evidence type="ECO:0000313" key="3">
    <source>
        <dbReference type="Proteomes" id="UP000000822"/>
    </source>
</evidence>
<dbReference type="InterPro" id="IPR002102">
    <property type="entry name" value="Cohesin_dom"/>
</dbReference>
<evidence type="ECO:0000259" key="1">
    <source>
        <dbReference type="Pfam" id="PF00963"/>
    </source>
</evidence>
<dbReference type="Proteomes" id="UP000000822">
    <property type="component" value="Chromosome"/>
</dbReference>
<dbReference type="CDD" id="cd08547">
    <property type="entry name" value="Type_II_cohesin"/>
    <property type="match status" value="1"/>
</dbReference>
<dbReference type="InterPro" id="IPR008965">
    <property type="entry name" value="CBM2/CBM3_carb-bd_dom_sf"/>
</dbReference>
<organism evidence="2 3">
    <name type="scientific">Oceanobacillus iheyensis (strain DSM 14371 / CIP 107618 / JCM 11309 / KCTC 3954 / HTE831)</name>
    <dbReference type="NCBI Taxonomy" id="221109"/>
    <lineage>
        <taxon>Bacteria</taxon>
        <taxon>Bacillati</taxon>
        <taxon>Bacillota</taxon>
        <taxon>Bacilli</taxon>
        <taxon>Bacillales</taxon>
        <taxon>Bacillaceae</taxon>
        <taxon>Oceanobacillus</taxon>
    </lineage>
</organism>
<dbReference type="Pfam" id="PF00963">
    <property type="entry name" value="Cohesin"/>
    <property type="match status" value="1"/>
</dbReference>
<dbReference type="GO" id="GO:0030246">
    <property type="term" value="F:carbohydrate binding"/>
    <property type="evidence" value="ECO:0007669"/>
    <property type="project" value="InterPro"/>
</dbReference>